<organism evidence="2 3">
    <name type="scientific">Romboutsia lituseburensis DSM 797</name>
    <dbReference type="NCBI Taxonomy" id="1121325"/>
    <lineage>
        <taxon>Bacteria</taxon>
        <taxon>Bacillati</taxon>
        <taxon>Bacillota</taxon>
        <taxon>Clostridia</taxon>
        <taxon>Peptostreptococcales</taxon>
        <taxon>Peptostreptococcaceae</taxon>
        <taxon>Romboutsia</taxon>
    </lineage>
</organism>
<evidence type="ECO:0000256" key="1">
    <source>
        <dbReference type="SAM" id="Phobius"/>
    </source>
</evidence>
<dbReference type="EMBL" id="FNGW01000003">
    <property type="protein sequence ID" value="SDL75723.1"/>
    <property type="molecule type" value="Genomic_DNA"/>
</dbReference>
<keyword evidence="1" id="KW-0472">Membrane</keyword>
<name>A0A1G9MNQ6_9FIRM</name>
<dbReference type="RefSeq" id="WP_092724988.1">
    <property type="nucleotide sequence ID" value="NZ_FNGW01000003.1"/>
</dbReference>
<evidence type="ECO:0000313" key="3">
    <source>
        <dbReference type="Proteomes" id="UP000199068"/>
    </source>
</evidence>
<sequence>MKHTFKKIFTALMIFILGYICGKIDFSSIFKALTSSLSELEVVEVIGFTSSIISLVLFIAYIAGRSFMIKQMKVIISESINVSYNNKEQNLRVVEEYNLGDNNSEEVYLSSSEVIRWIKVYEYRYNEEKCIYEKGDLLIRHELLKNGLAIKFNTYLPCGIPKYLLEYQRFDFILGEILLAENGKNDILEEQLSIKHTIKSIIYYLVK</sequence>
<reference evidence="2 3" key="1">
    <citation type="submission" date="2016-10" db="EMBL/GenBank/DDBJ databases">
        <authorList>
            <person name="de Groot N.N."/>
        </authorList>
    </citation>
    <scope>NUCLEOTIDE SEQUENCE [LARGE SCALE GENOMIC DNA]</scope>
    <source>
        <strain evidence="2 3">DSM 797</strain>
    </source>
</reference>
<keyword evidence="1" id="KW-0812">Transmembrane</keyword>
<evidence type="ECO:0000313" key="2">
    <source>
        <dbReference type="EMBL" id="SDL75723.1"/>
    </source>
</evidence>
<dbReference type="Proteomes" id="UP000199068">
    <property type="component" value="Unassembled WGS sequence"/>
</dbReference>
<keyword evidence="1" id="KW-1133">Transmembrane helix</keyword>
<dbReference type="STRING" id="1121325.SAMN04515677_103292"/>
<keyword evidence="3" id="KW-1185">Reference proteome</keyword>
<feature type="transmembrane region" description="Helical" evidence="1">
    <location>
        <begin position="46"/>
        <end position="64"/>
    </location>
</feature>
<accession>A0A1G9MNQ6</accession>
<proteinExistence type="predicted"/>
<gene>
    <name evidence="2" type="ORF">SAMN04515677_103292</name>
</gene>
<dbReference type="AlphaFoldDB" id="A0A1G9MNQ6"/>
<protein>
    <submittedName>
        <fullName evidence="2">Uncharacterized protein</fullName>
    </submittedName>
</protein>